<evidence type="ECO:0000256" key="1">
    <source>
        <dbReference type="SAM" id="MobiDB-lite"/>
    </source>
</evidence>
<feature type="compositionally biased region" description="Polar residues" evidence="1">
    <location>
        <begin position="70"/>
        <end position="80"/>
    </location>
</feature>
<reference evidence="2 3" key="1">
    <citation type="submission" date="2024-08" db="EMBL/GenBank/DDBJ databases">
        <authorList>
            <person name="Cucini C."/>
            <person name="Frati F."/>
        </authorList>
    </citation>
    <scope>NUCLEOTIDE SEQUENCE [LARGE SCALE GENOMIC DNA]</scope>
</reference>
<name>A0ABP1R3X3_9HEXA</name>
<dbReference type="Proteomes" id="UP001642540">
    <property type="component" value="Unassembled WGS sequence"/>
</dbReference>
<feature type="compositionally biased region" description="Polar residues" evidence="1">
    <location>
        <begin position="111"/>
        <end position="129"/>
    </location>
</feature>
<evidence type="ECO:0000313" key="2">
    <source>
        <dbReference type="EMBL" id="CAL8119373.1"/>
    </source>
</evidence>
<sequence>MQSKITDALAVADLEYGRDTGLNNLIVLHQNFELADEDLGRDIPGNAKLFDEADVVENLGEQQMEVVETPSPTRTPSLSLVSGAGLPEHREESDSDGGDDSREDDCPEVPASTTDPLPGCSTSRSAVPR</sequence>
<organism evidence="2 3">
    <name type="scientific">Orchesella dallaii</name>
    <dbReference type="NCBI Taxonomy" id="48710"/>
    <lineage>
        <taxon>Eukaryota</taxon>
        <taxon>Metazoa</taxon>
        <taxon>Ecdysozoa</taxon>
        <taxon>Arthropoda</taxon>
        <taxon>Hexapoda</taxon>
        <taxon>Collembola</taxon>
        <taxon>Entomobryomorpha</taxon>
        <taxon>Entomobryoidea</taxon>
        <taxon>Orchesellidae</taxon>
        <taxon>Orchesellinae</taxon>
        <taxon>Orchesella</taxon>
    </lineage>
</organism>
<keyword evidence="3" id="KW-1185">Reference proteome</keyword>
<feature type="region of interest" description="Disordered" evidence="1">
    <location>
        <begin position="65"/>
        <end position="129"/>
    </location>
</feature>
<protein>
    <submittedName>
        <fullName evidence="2">Uncharacterized protein</fullName>
    </submittedName>
</protein>
<accession>A0ABP1R3X3</accession>
<evidence type="ECO:0000313" key="3">
    <source>
        <dbReference type="Proteomes" id="UP001642540"/>
    </source>
</evidence>
<dbReference type="EMBL" id="CAXLJM020000059">
    <property type="protein sequence ID" value="CAL8119373.1"/>
    <property type="molecule type" value="Genomic_DNA"/>
</dbReference>
<feature type="compositionally biased region" description="Acidic residues" evidence="1">
    <location>
        <begin position="93"/>
        <end position="107"/>
    </location>
</feature>
<comment type="caution">
    <text evidence="2">The sequence shown here is derived from an EMBL/GenBank/DDBJ whole genome shotgun (WGS) entry which is preliminary data.</text>
</comment>
<gene>
    <name evidence="2" type="ORF">ODALV1_LOCUS18522</name>
</gene>
<proteinExistence type="predicted"/>